<dbReference type="Gene3D" id="3.10.110.10">
    <property type="entry name" value="Ubiquitin Conjugating Enzyme"/>
    <property type="match status" value="1"/>
</dbReference>
<feature type="region of interest" description="Disordered" evidence="1">
    <location>
        <begin position="216"/>
        <end position="242"/>
    </location>
</feature>
<feature type="signal peptide" evidence="2">
    <location>
        <begin position="1"/>
        <end position="18"/>
    </location>
</feature>
<dbReference type="InterPro" id="IPR050113">
    <property type="entry name" value="Ub_conjugating_enzyme"/>
</dbReference>
<feature type="domain" description="UBC core" evidence="3">
    <location>
        <begin position="99"/>
        <end position="242"/>
    </location>
</feature>
<proteinExistence type="predicted"/>
<dbReference type="Pfam" id="PF00179">
    <property type="entry name" value="UQ_con"/>
    <property type="match status" value="1"/>
</dbReference>
<evidence type="ECO:0000313" key="4">
    <source>
        <dbReference type="EMBL" id="CAD9249402.1"/>
    </source>
</evidence>
<dbReference type="AlphaFoldDB" id="A0A7S1TYR4"/>
<evidence type="ECO:0000256" key="1">
    <source>
        <dbReference type="SAM" id="MobiDB-lite"/>
    </source>
</evidence>
<dbReference type="EMBL" id="HBGJ01012353">
    <property type="protein sequence ID" value="CAD9249402.1"/>
    <property type="molecule type" value="Transcribed_RNA"/>
</dbReference>
<accession>A0A7S1TYR4</accession>
<dbReference type="InterPro" id="IPR000608">
    <property type="entry name" value="UBC"/>
</dbReference>
<dbReference type="PANTHER" id="PTHR24067">
    <property type="entry name" value="UBIQUITIN-CONJUGATING ENZYME E2"/>
    <property type="match status" value="1"/>
</dbReference>
<name>A0A7S1TYR4_9STRA</name>
<dbReference type="CDD" id="cd23808">
    <property type="entry name" value="UBCc_UBE2W"/>
    <property type="match status" value="1"/>
</dbReference>
<protein>
    <recommendedName>
        <fullName evidence="3">UBC core domain-containing protein</fullName>
    </recommendedName>
</protein>
<dbReference type="InterPro" id="IPR016135">
    <property type="entry name" value="UBQ-conjugating_enzyme/RWD"/>
</dbReference>
<dbReference type="PROSITE" id="PS50127">
    <property type="entry name" value="UBC_2"/>
    <property type="match status" value="1"/>
</dbReference>
<organism evidence="4">
    <name type="scientific">Phaeomonas parva</name>
    <dbReference type="NCBI Taxonomy" id="124430"/>
    <lineage>
        <taxon>Eukaryota</taxon>
        <taxon>Sar</taxon>
        <taxon>Stramenopiles</taxon>
        <taxon>Ochrophyta</taxon>
        <taxon>Pinguiophyceae</taxon>
        <taxon>Pinguiochrysidales</taxon>
        <taxon>Pinguiochrysidaceae</taxon>
        <taxon>Phaeomonas</taxon>
    </lineage>
</organism>
<evidence type="ECO:0000256" key="2">
    <source>
        <dbReference type="SAM" id="SignalP"/>
    </source>
</evidence>
<feature type="chain" id="PRO_5030723002" description="UBC core domain-containing protein" evidence="2">
    <location>
        <begin position="19"/>
        <end position="242"/>
    </location>
</feature>
<dbReference type="SMART" id="SM00212">
    <property type="entry name" value="UBCc"/>
    <property type="match status" value="1"/>
</dbReference>
<dbReference type="SUPFAM" id="SSF54495">
    <property type="entry name" value="UBC-like"/>
    <property type="match status" value="1"/>
</dbReference>
<keyword evidence="2" id="KW-0732">Signal</keyword>
<reference evidence="4" key="1">
    <citation type="submission" date="2021-01" db="EMBL/GenBank/DDBJ databases">
        <authorList>
            <person name="Corre E."/>
            <person name="Pelletier E."/>
            <person name="Niang G."/>
            <person name="Scheremetjew M."/>
            <person name="Finn R."/>
            <person name="Kale V."/>
            <person name="Holt S."/>
            <person name="Cochrane G."/>
            <person name="Meng A."/>
            <person name="Brown T."/>
            <person name="Cohen L."/>
        </authorList>
    </citation>
    <scope>NUCLEOTIDE SEQUENCE</scope>
    <source>
        <strain evidence="4">CCMP2877</strain>
    </source>
</reference>
<sequence length="242" mass="26550">MRALLLTLLLGLAAGVKPANPKARGLRLGLGLGDARGLGLAIRGGADDAPAPMLQGRSGFFGRLLKKITVTIKTWLFGGKRDEENKASRQLGKRVKRGNPLYRIQKELREFVDNPPPNCKVSVGDNIRVWTVTLTGAEDTLYEGEEYKLRVTFPTGYPTKPPSVYFLKPPPKHPHVYTNGDICLSLLGKDWRPNLTASSLALSILSMLSSAREKRLPNDNAQHADSPPGKPQDGWMYHDDSA</sequence>
<gene>
    <name evidence="4" type="ORF">PPAR1163_LOCUS7762</name>
</gene>
<evidence type="ECO:0000259" key="3">
    <source>
        <dbReference type="PROSITE" id="PS50127"/>
    </source>
</evidence>